<dbReference type="GO" id="GO:0005886">
    <property type="term" value="C:plasma membrane"/>
    <property type="evidence" value="ECO:0007669"/>
    <property type="project" value="UniProtKB-SubCell"/>
</dbReference>
<keyword evidence="4 7" id="KW-0732">Signal</keyword>
<organism evidence="9 10">
    <name type="scientific">Geobacillus subterraneus</name>
    <dbReference type="NCBI Taxonomy" id="129338"/>
    <lineage>
        <taxon>Bacteria</taxon>
        <taxon>Bacillati</taxon>
        <taxon>Bacillota</taxon>
        <taxon>Bacilli</taxon>
        <taxon>Bacillales</taxon>
        <taxon>Anoxybacillaceae</taxon>
        <taxon>Geobacillus</taxon>
    </lineage>
</organism>
<evidence type="ECO:0000256" key="6">
    <source>
        <dbReference type="ARBA" id="ARBA00023288"/>
    </source>
</evidence>
<dbReference type="PANTHER" id="PTHR34296">
    <property type="entry name" value="TRANSCRIPTIONAL ACTIVATOR PROTEIN MED"/>
    <property type="match status" value="1"/>
</dbReference>
<dbReference type="CDD" id="cd06354">
    <property type="entry name" value="PBP1_PrnA-like"/>
    <property type="match status" value="1"/>
</dbReference>
<dbReference type="EMBL" id="AP022557">
    <property type="protein sequence ID" value="BBW97155.1"/>
    <property type="molecule type" value="Genomic_DNA"/>
</dbReference>
<dbReference type="InterPro" id="IPR003760">
    <property type="entry name" value="PnrA-like"/>
</dbReference>
<evidence type="ECO:0000256" key="4">
    <source>
        <dbReference type="ARBA" id="ARBA00022729"/>
    </source>
</evidence>
<dbReference type="RefSeq" id="WP_033843248.1">
    <property type="nucleotide sequence ID" value="NZ_AP022557.1"/>
</dbReference>
<evidence type="ECO:0000313" key="10">
    <source>
        <dbReference type="Proteomes" id="UP000501421"/>
    </source>
</evidence>
<accession>A0A679FRB1</accession>
<evidence type="ECO:0000256" key="1">
    <source>
        <dbReference type="ARBA" id="ARBA00004193"/>
    </source>
</evidence>
<dbReference type="Proteomes" id="UP000501421">
    <property type="component" value="Chromosome"/>
</dbReference>
<sequence length="325" mass="35661">MNRYRRLWHFLLALVVLLAGCSDHAPAVQKKRVKVGIMLSDVGLGDQSFSDAAFRGLIKARDELGVQFDYRELSETKTYEQGLKELVAAGNDVVIGLGFMVQNDLENVAKQYPRQRFILIDAESTLPNVTSITFKEEEGSFLAGVVAALATKTNHVGFIGGADVPLIRKFADGFEKGVRSVKPQAKVTTVYAGDFGNADLGAQWAKKLFAKQCDVIYTAAGFTGIGALREAEARGKYAIGVDSDQYIYAEKAVITSMVKNIDVALYQVIKHYVKEKQWPEGTVTLGLAKDGVGLAPIRVIPWDEQKQRLVDSWAQKIIDGQIATN</sequence>
<keyword evidence="10" id="KW-1185">Reference proteome</keyword>
<comment type="similarity">
    <text evidence="2">Belongs to the BMP lipoprotein family.</text>
</comment>
<evidence type="ECO:0000256" key="7">
    <source>
        <dbReference type="SAM" id="SignalP"/>
    </source>
</evidence>
<dbReference type="SUPFAM" id="SSF53822">
    <property type="entry name" value="Periplasmic binding protein-like I"/>
    <property type="match status" value="1"/>
</dbReference>
<keyword evidence="6" id="KW-0449">Lipoprotein</keyword>
<gene>
    <name evidence="9" type="ORF">GsuE55_19880</name>
</gene>
<evidence type="ECO:0000259" key="8">
    <source>
        <dbReference type="Pfam" id="PF02608"/>
    </source>
</evidence>
<evidence type="ECO:0000256" key="2">
    <source>
        <dbReference type="ARBA" id="ARBA00008610"/>
    </source>
</evidence>
<dbReference type="AlphaFoldDB" id="A0A679FRB1"/>
<reference evidence="10" key="1">
    <citation type="journal article" date="2020" name="Microbiol. Resour. Announc.">
        <title>Complete Genome Sequence of Geobacillus sp. Strain E55-1, Isolated from Mine Geyser in Japan.</title>
        <authorList>
            <person name="Miyazaki K."/>
            <person name="Hase E."/>
            <person name="Tokito N."/>
        </authorList>
    </citation>
    <scope>NUCLEOTIDE SEQUENCE [LARGE SCALE GENOMIC DNA]</scope>
    <source>
        <strain evidence="10">E55-1</strain>
    </source>
</reference>
<feature type="chain" id="PRO_5038466802" evidence="7">
    <location>
        <begin position="28"/>
        <end position="325"/>
    </location>
</feature>
<dbReference type="Gene3D" id="3.40.50.2300">
    <property type="match status" value="2"/>
</dbReference>
<keyword evidence="5" id="KW-0472">Membrane</keyword>
<keyword evidence="3" id="KW-1003">Cell membrane</keyword>
<evidence type="ECO:0000256" key="3">
    <source>
        <dbReference type="ARBA" id="ARBA00022475"/>
    </source>
</evidence>
<dbReference type="PANTHER" id="PTHR34296:SF2">
    <property type="entry name" value="ABC TRANSPORTER GUANOSINE-BINDING PROTEIN NUPN"/>
    <property type="match status" value="1"/>
</dbReference>
<feature type="signal peptide" evidence="7">
    <location>
        <begin position="1"/>
        <end position="27"/>
    </location>
</feature>
<dbReference type="InterPro" id="IPR050957">
    <property type="entry name" value="BMP_lipoprotein"/>
</dbReference>
<dbReference type="InterPro" id="IPR028082">
    <property type="entry name" value="Peripla_BP_I"/>
</dbReference>
<protein>
    <submittedName>
        <fullName evidence="9">BMP family ABC transporter substrate-binding protein</fullName>
    </submittedName>
</protein>
<evidence type="ECO:0000313" key="9">
    <source>
        <dbReference type="EMBL" id="BBW97155.1"/>
    </source>
</evidence>
<proteinExistence type="inferred from homology"/>
<feature type="domain" description="ABC transporter substrate-binding protein PnrA-like" evidence="8">
    <location>
        <begin position="37"/>
        <end position="318"/>
    </location>
</feature>
<dbReference type="Pfam" id="PF02608">
    <property type="entry name" value="Bmp"/>
    <property type="match status" value="1"/>
</dbReference>
<evidence type="ECO:0000256" key="5">
    <source>
        <dbReference type="ARBA" id="ARBA00023136"/>
    </source>
</evidence>
<comment type="subcellular location">
    <subcellularLocation>
        <location evidence="1">Cell membrane</location>
        <topology evidence="1">Lipid-anchor</topology>
    </subcellularLocation>
</comment>
<dbReference type="PROSITE" id="PS51257">
    <property type="entry name" value="PROKAR_LIPOPROTEIN"/>
    <property type="match status" value="1"/>
</dbReference>
<name>A0A679FRB1_9BACL</name>